<protein>
    <submittedName>
        <fullName evidence="2">Uncharacterized protein</fullName>
    </submittedName>
</protein>
<feature type="transmembrane region" description="Helical" evidence="1">
    <location>
        <begin position="92"/>
        <end position="111"/>
    </location>
</feature>
<reference evidence="2" key="1">
    <citation type="journal article" date="2021" name="Proc. Natl. Acad. Sci. U.S.A.">
        <title>A Catalog of Tens of Thousands of Viruses from Human Metagenomes Reveals Hidden Associations with Chronic Diseases.</title>
        <authorList>
            <person name="Tisza M.J."/>
            <person name="Buck C.B."/>
        </authorList>
    </citation>
    <scope>NUCLEOTIDE SEQUENCE</scope>
    <source>
        <strain evidence="2">CtByu2</strain>
    </source>
</reference>
<name>A0A8S5S9T2_9CAUD</name>
<keyword evidence="1" id="KW-1133">Transmembrane helix</keyword>
<accession>A0A8S5S9T2</accession>
<proteinExistence type="predicted"/>
<evidence type="ECO:0000256" key="1">
    <source>
        <dbReference type="SAM" id="Phobius"/>
    </source>
</evidence>
<keyword evidence="1" id="KW-0472">Membrane</keyword>
<sequence>MNDGDTVVAITPPQLLTVNRHLNSYIHLKKMTELLQMDILVSDSLIRSQKTVMQKQDSIILFQKIQVNESIRFVDDLESQLKKQKKTSRKNAIFTGLGCTVIGVIAGILILK</sequence>
<organism evidence="2">
    <name type="scientific">Myoviridae sp. ctByu2</name>
    <dbReference type="NCBI Taxonomy" id="2827668"/>
    <lineage>
        <taxon>Viruses</taxon>
        <taxon>Duplodnaviria</taxon>
        <taxon>Heunggongvirae</taxon>
        <taxon>Uroviricota</taxon>
        <taxon>Caudoviricetes</taxon>
    </lineage>
</organism>
<evidence type="ECO:0000313" key="2">
    <source>
        <dbReference type="EMBL" id="DAF47672.1"/>
    </source>
</evidence>
<dbReference type="EMBL" id="BK032557">
    <property type="protein sequence ID" value="DAF47672.1"/>
    <property type="molecule type" value="Genomic_DNA"/>
</dbReference>
<keyword evidence="1" id="KW-0812">Transmembrane</keyword>